<dbReference type="PROSITE" id="PS50090">
    <property type="entry name" value="MYB_LIKE"/>
    <property type="match status" value="1"/>
</dbReference>
<dbReference type="PANTHER" id="PTHR46621:SF1">
    <property type="entry name" value="SNRNA-ACTIVATING PROTEIN COMPLEX SUBUNIT 4"/>
    <property type="match status" value="1"/>
</dbReference>
<dbReference type="GO" id="GO:0019185">
    <property type="term" value="C:snRNA-activating protein complex"/>
    <property type="evidence" value="ECO:0007669"/>
    <property type="project" value="TreeGrafter"/>
</dbReference>
<keyword evidence="1" id="KW-0805">Transcription regulation</keyword>
<dbReference type="RefSeq" id="XP_068364468.1">
    <property type="nucleotide sequence ID" value="XM_068500731.1"/>
</dbReference>
<dbReference type="InterPro" id="IPR009057">
    <property type="entry name" value="Homeodomain-like_sf"/>
</dbReference>
<accession>A0A1J4KNH0</accession>
<dbReference type="Pfam" id="PF00249">
    <property type="entry name" value="Myb_DNA-binding"/>
    <property type="match status" value="1"/>
</dbReference>
<sequence length="109" mass="12441">MKCEEKEHQNDPTIYIAGQYDSNNCPSVDINDELISSRLDNPISNFEGNIVNEAFESNHLLKDKNTSLTNKKKWTSEEDELLKKAVMIYGKKNWCSVCTLVPGRNSKQC</sequence>
<dbReference type="PANTHER" id="PTHR46621">
    <property type="entry name" value="SNRNA-ACTIVATING PROTEIN COMPLEX SUBUNIT 4"/>
    <property type="match status" value="1"/>
</dbReference>
<dbReference type="InterPro" id="IPR017884">
    <property type="entry name" value="SANT_dom"/>
</dbReference>
<dbReference type="GO" id="GO:0042795">
    <property type="term" value="P:snRNA transcription by RNA polymerase II"/>
    <property type="evidence" value="ECO:0007669"/>
    <property type="project" value="TreeGrafter"/>
</dbReference>
<evidence type="ECO:0000256" key="1">
    <source>
        <dbReference type="ARBA" id="ARBA00023015"/>
    </source>
</evidence>
<dbReference type="CDD" id="cd00167">
    <property type="entry name" value="SANT"/>
    <property type="match status" value="1"/>
</dbReference>
<dbReference type="SMART" id="SM00717">
    <property type="entry name" value="SANT"/>
    <property type="match status" value="1"/>
</dbReference>
<evidence type="ECO:0000313" key="9">
    <source>
        <dbReference type="Proteomes" id="UP000179807"/>
    </source>
</evidence>
<dbReference type="EMBL" id="MLAK01000591">
    <property type="protein sequence ID" value="OHT11332.1"/>
    <property type="molecule type" value="Genomic_DNA"/>
</dbReference>
<name>A0A1J4KNH0_9EUKA</name>
<evidence type="ECO:0000256" key="4">
    <source>
        <dbReference type="ARBA" id="ARBA00023242"/>
    </source>
</evidence>
<dbReference type="PROSITE" id="PS51294">
    <property type="entry name" value="HTH_MYB"/>
    <property type="match status" value="1"/>
</dbReference>
<dbReference type="AlphaFoldDB" id="A0A1J4KNH0"/>
<dbReference type="GO" id="GO:0042796">
    <property type="term" value="P:snRNA transcription by RNA polymerase III"/>
    <property type="evidence" value="ECO:0007669"/>
    <property type="project" value="TreeGrafter"/>
</dbReference>
<dbReference type="Proteomes" id="UP000179807">
    <property type="component" value="Unassembled WGS sequence"/>
</dbReference>
<feature type="domain" description="HTH myb-type" evidence="7">
    <location>
        <begin position="70"/>
        <end position="109"/>
    </location>
</feature>
<dbReference type="GO" id="GO:0001006">
    <property type="term" value="F:RNA polymerase III type 3 promoter sequence-specific DNA binding"/>
    <property type="evidence" value="ECO:0007669"/>
    <property type="project" value="TreeGrafter"/>
</dbReference>
<proteinExistence type="predicted"/>
<evidence type="ECO:0000259" key="7">
    <source>
        <dbReference type="PROSITE" id="PS51294"/>
    </source>
</evidence>
<dbReference type="GO" id="GO:0000978">
    <property type="term" value="F:RNA polymerase II cis-regulatory region sequence-specific DNA binding"/>
    <property type="evidence" value="ECO:0007669"/>
    <property type="project" value="TreeGrafter"/>
</dbReference>
<evidence type="ECO:0000259" key="6">
    <source>
        <dbReference type="PROSITE" id="PS51293"/>
    </source>
</evidence>
<dbReference type="InterPro" id="IPR017930">
    <property type="entry name" value="Myb_dom"/>
</dbReference>
<dbReference type="OrthoDB" id="1410009at2759"/>
<dbReference type="Gene3D" id="1.10.10.60">
    <property type="entry name" value="Homeodomain-like"/>
    <property type="match status" value="1"/>
</dbReference>
<dbReference type="SUPFAM" id="SSF46689">
    <property type="entry name" value="Homeodomain-like"/>
    <property type="match status" value="1"/>
</dbReference>
<dbReference type="VEuPathDB" id="TrichDB:TRFO_19328"/>
<keyword evidence="4" id="KW-0539">Nucleus</keyword>
<evidence type="ECO:0000259" key="5">
    <source>
        <dbReference type="PROSITE" id="PS50090"/>
    </source>
</evidence>
<dbReference type="InterPro" id="IPR051575">
    <property type="entry name" value="Myb-like_DNA-bd"/>
</dbReference>
<comment type="caution">
    <text evidence="8">The sequence shown here is derived from an EMBL/GenBank/DDBJ whole genome shotgun (WGS) entry which is preliminary data.</text>
</comment>
<organism evidence="8 9">
    <name type="scientific">Tritrichomonas foetus</name>
    <dbReference type="NCBI Taxonomy" id="1144522"/>
    <lineage>
        <taxon>Eukaryota</taxon>
        <taxon>Metamonada</taxon>
        <taxon>Parabasalia</taxon>
        <taxon>Tritrichomonadida</taxon>
        <taxon>Tritrichomonadidae</taxon>
        <taxon>Tritrichomonas</taxon>
    </lineage>
</organism>
<keyword evidence="9" id="KW-1185">Reference proteome</keyword>
<gene>
    <name evidence="8" type="ORF">TRFO_19328</name>
</gene>
<reference evidence="8" key="1">
    <citation type="submission" date="2016-10" db="EMBL/GenBank/DDBJ databases">
        <authorList>
            <person name="Benchimol M."/>
            <person name="Almeida L.G."/>
            <person name="Vasconcelos A.T."/>
            <person name="Perreira-Neves A."/>
            <person name="Rosa I.A."/>
            <person name="Tasca T."/>
            <person name="Bogo M.R."/>
            <person name="de Souza W."/>
        </authorList>
    </citation>
    <scope>NUCLEOTIDE SEQUENCE [LARGE SCALE GENOMIC DNA]</scope>
    <source>
        <strain evidence="8">K</strain>
    </source>
</reference>
<dbReference type="PROSITE" id="PS51293">
    <property type="entry name" value="SANT"/>
    <property type="match status" value="1"/>
</dbReference>
<feature type="domain" description="SANT" evidence="6">
    <location>
        <begin position="69"/>
        <end position="109"/>
    </location>
</feature>
<evidence type="ECO:0000256" key="2">
    <source>
        <dbReference type="ARBA" id="ARBA00023125"/>
    </source>
</evidence>
<keyword evidence="2" id="KW-0238">DNA-binding</keyword>
<evidence type="ECO:0000256" key="3">
    <source>
        <dbReference type="ARBA" id="ARBA00023163"/>
    </source>
</evidence>
<feature type="domain" description="Myb-like" evidence="5">
    <location>
        <begin position="66"/>
        <end position="109"/>
    </location>
</feature>
<keyword evidence="3" id="KW-0804">Transcription</keyword>
<evidence type="ECO:0000313" key="8">
    <source>
        <dbReference type="EMBL" id="OHT11332.1"/>
    </source>
</evidence>
<dbReference type="InterPro" id="IPR001005">
    <property type="entry name" value="SANT/Myb"/>
</dbReference>
<dbReference type="GeneID" id="94835435"/>
<protein>
    <submittedName>
        <fullName evidence="8">Uncharacterized protein</fullName>
    </submittedName>
</protein>